<keyword evidence="3" id="KW-1003">Cell membrane</keyword>
<evidence type="ECO:0000256" key="2">
    <source>
        <dbReference type="ARBA" id="ARBA00022448"/>
    </source>
</evidence>
<evidence type="ECO:0000313" key="9">
    <source>
        <dbReference type="EMBL" id="MFC5452799.1"/>
    </source>
</evidence>
<feature type="transmembrane region" description="Helical" evidence="7">
    <location>
        <begin position="106"/>
        <end position="128"/>
    </location>
</feature>
<dbReference type="InterPro" id="IPR035906">
    <property type="entry name" value="MetI-like_sf"/>
</dbReference>
<organism evidence="9 10">
    <name type="scientific">Paenibacillus aestuarii</name>
    <dbReference type="NCBI Taxonomy" id="516965"/>
    <lineage>
        <taxon>Bacteria</taxon>
        <taxon>Bacillati</taxon>
        <taxon>Bacillota</taxon>
        <taxon>Bacilli</taxon>
        <taxon>Bacillales</taxon>
        <taxon>Paenibacillaceae</taxon>
        <taxon>Paenibacillus</taxon>
    </lineage>
</organism>
<keyword evidence="10" id="KW-1185">Reference proteome</keyword>
<dbReference type="Gene3D" id="1.10.3720.10">
    <property type="entry name" value="MetI-like"/>
    <property type="match status" value="1"/>
</dbReference>
<keyword evidence="5 7" id="KW-1133">Transmembrane helix</keyword>
<dbReference type="PANTHER" id="PTHR30151:SF20">
    <property type="entry name" value="ABC TRANSPORTER PERMEASE PROTEIN HI_0355-RELATED"/>
    <property type="match status" value="1"/>
</dbReference>
<feature type="transmembrane region" description="Helical" evidence="7">
    <location>
        <begin position="230"/>
        <end position="248"/>
    </location>
</feature>
<evidence type="ECO:0000256" key="7">
    <source>
        <dbReference type="RuleBase" id="RU363032"/>
    </source>
</evidence>
<reference evidence="10" key="1">
    <citation type="journal article" date="2019" name="Int. J. Syst. Evol. Microbiol.">
        <title>The Global Catalogue of Microorganisms (GCM) 10K type strain sequencing project: providing services to taxonomists for standard genome sequencing and annotation.</title>
        <authorList>
            <consortium name="The Broad Institute Genomics Platform"/>
            <consortium name="The Broad Institute Genome Sequencing Center for Infectious Disease"/>
            <person name="Wu L."/>
            <person name="Ma J."/>
        </authorList>
    </citation>
    <scope>NUCLEOTIDE SEQUENCE [LARGE SCALE GENOMIC DNA]</scope>
    <source>
        <strain evidence="10">KACC 11904</strain>
    </source>
</reference>
<evidence type="ECO:0000256" key="3">
    <source>
        <dbReference type="ARBA" id="ARBA00022475"/>
    </source>
</evidence>
<feature type="transmembrane region" description="Helical" evidence="7">
    <location>
        <begin position="197"/>
        <end position="218"/>
    </location>
</feature>
<feature type="transmembrane region" description="Helical" evidence="7">
    <location>
        <begin position="76"/>
        <end position="94"/>
    </location>
</feature>
<feature type="domain" description="ABC transmembrane type-1" evidence="8">
    <location>
        <begin position="68"/>
        <end position="248"/>
    </location>
</feature>
<keyword evidence="6 7" id="KW-0472">Membrane</keyword>
<feature type="transmembrane region" description="Helical" evidence="7">
    <location>
        <begin position="12"/>
        <end position="30"/>
    </location>
</feature>
<dbReference type="RefSeq" id="WP_270879067.1">
    <property type="nucleotide sequence ID" value="NZ_JAQFVF010000023.1"/>
</dbReference>
<accession>A0ABW0KH82</accession>
<comment type="caution">
    <text evidence="9">The sequence shown here is derived from an EMBL/GenBank/DDBJ whole genome shotgun (WGS) entry which is preliminary data.</text>
</comment>
<evidence type="ECO:0000256" key="4">
    <source>
        <dbReference type="ARBA" id="ARBA00022692"/>
    </source>
</evidence>
<feature type="transmembrane region" description="Helical" evidence="7">
    <location>
        <begin position="134"/>
        <end position="153"/>
    </location>
</feature>
<name>A0ABW0KH82_9BACL</name>
<dbReference type="EMBL" id="JBHSMJ010000065">
    <property type="protein sequence ID" value="MFC5452799.1"/>
    <property type="molecule type" value="Genomic_DNA"/>
</dbReference>
<keyword evidence="2 7" id="KW-0813">Transport</keyword>
<evidence type="ECO:0000256" key="1">
    <source>
        <dbReference type="ARBA" id="ARBA00004651"/>
    </source>
</evidence>
<evidence type="ECO:0000259" key="8">
    <source>
        <dbReference type="PROSITE" id="PS50928"/>
    </source>
</evidence>
<gene>
    <name evidence="9" type="ORF">ACFPOG_31820</name>
</gene>
<dbReference type="Proteomes" id="UP001596044">
    <property type="component" value="Unassembled WGS sequence"/>
</dbReference>
<dbReference type="InterPro" id="IPR000515">
    <property type="entry name" value="MetI-like"/>
</dbReference>
<evidence type="ECO:0000313" key="10">
    <source>
        <dbReference type="Proteomes" id="UP001596044"/>
    </source>
</evidence>
<dbReference type="PANTHER" id="PTHR30151">
    <property type="entry name" value="ALKANE SULFONATE ABC TRANSPORTER-RELATED, MEMBRANE SUBUNIT"/>
    <property type="match status" value="1"/>
</dbReference>
<proteinExistence type="inferred from homology"/>
<evidence type="ECO:0000256" key="6">
    <source>
        <dbReference type="ARBA" id="ARBA00023136"/>
    </source>
</evidence>
<keyword evidence="4 7" id="KW-0812">Transmembrane</keyword>
<sequence>MRKKVLKIRARNLTLQIILAIIIFGLWEFLADRQIIDKFFFSSPSEILLHIADWFQNGTSQGPLYVHFIVTFEETILSFVIGVALGVIGGYLLGRNEILSVVFGPYIQMLNALPRVVLAPIFILWLGLGMPSKVALGVTLTFFVVFFNAFQGVREVDKNLVNNARLLGANNRQLARHVIIPSALTWILSSLHSSFGFALVGAVVGEFIGATKGLGFLISQAQGAFDTAGVFAGMVLLSITALAANWAVGKLEKRFIAWRFVRQ</sequence>
<evidence type="ECO:0000256" key="5">
    <source>
        <dbReference type="ARBA" id="ARBA00022989"/>
    </source>
</evidence>
<dbReference type="PROSITE" id="PS50928">
    <property type="entry name" value="ABC_TM1"/>
    <property type="match status" value="1"/>
</dbReference>
<protein>
    <submittedName>
        <fullName evidence="9">ABC transporter permease</fullName>
    </submittedName>
</protein>
<dbReference type="SUPFAM" id="SSF161098">
    <property type="entry name" value="MetI-like"/>
    <property type="match status" value="1"/>
</dbReference>
<comment type="subcellular location">
    <subcellularLocation>
        <location evidence="1 7">Cell membrane</location>
        <topology evidence="1 7">Multi-pass membrane protein</topology>
    </subcellularLocation>
</comment>
<comment type="similarity">
    <text evidence="7">Belongs to the binding-protein-dependent transport system permease family.</text>
</comment>
<dbReference type="CDD" id="cd06261">
    <property type="entry name" value="TM_PBP2"/>
    <property type="match status" value="1"/>
</dbReference>
<dbReference type="Pfam" id="PF00528">
    <property type="entry name" value="BPD_transp_1"/>
    <property type="match status" value="1"/>
</dbReference>